<feature type="compositionally biased region" description="Polar residues" evidence="1">
    <location>
        <begin position="66"/>
        <end position="75"/>
    </location>
</feature>
<feature type="region of interest" description="Disordered" evidence="1">
    <location>
        <begin position="33"/>
        <end position="75"/>
    </location>
</feature>
<organism evidence="3 4">
    <name type="scientific">Acinetobacter celticus</name>
    <dbReference type="NCBI Taxonomy" id="1891224"/>
    <lineage>
        <taxon>Bacteria</taxon>
        <taxon>Pseudomonadati</taxon>
        <taxon>Pseudomonadota</taxon>
        <taxon>Gammaproteobacteria</taxon>
        <taxon>Moraxellales</taxon>
        <taxon>Moraxellaceae</taxon>
        <taxon>Acinetobacter</taxon>
    </lineage>
</organism>
<dbReference type="PROSITE" id="PS51257">
    <property type="entry name" value="PROKAR_LIPOPROTEIN"/>
    <property type="match status" value="1"/>
</dbReference>
<keyword evidence="4" id="KW-1185">Reference proteome</keyword>
<name>A0A1C3CV58_9GAMM</name>
<keyword evidence="2" id="KW-0732">Signal</keyword>
<accession>A0A1C3CV58</accession>
<feature type="chain" id="PRO_5008671680" description="Molybdenum ABC transporter substrate-binding protein" evidence="2">
    <location>
        <begin position="22"/>
        <end position="75"/>
    </location>
</feature>
<dbReference type="RefSeq" id="WP_068888045.1">
    <property type="nucleotide sequence ID" value="NZ_CBCRUU010000012.1"/>
</dbReference>
<evidence type="ECO:0000256" key="2">
    <source>
        <dbReference type="SAM" id="SignalP"/>
    </source>
</evidence>
<evidence type="ECO:0000256" key="1">
    <source>
        <dbReference type="SAM" id="MobiDB-lite"/>
    </source>
</evidence>
<dbReference type="Proteomes" id="UP000186553">
    <property type="component" value="Unassembled WGS sequence"/>
</dbReference>
<feature type="signal peptide" evidence="2">
    <location>
        <begin position="1"/>
        <end position="21"/>
    </location>
</feature>
<dbReference type="OrthoDB" id="6713208at2"/>
<reference evidence="3 4" key="1">
    <citation type="submission" date="2016-07" db="EMBL/GenBank/DDBJ databases">
        <title>Acinetobacter sp. ANC 4603.</title>
        <authorList>
            <person name="Radolfova-Krizova L."/>
            <person name="Nemec A."/>
        </authorList>
    </citation>
    <scope>NUCLEOTIDE SEQUENCE [LARGE SCALE GENOMIC DNA]</scope>
    <source>
        <strain evidence="3 4">ANC 4603</strain>
    </source>
</reference>
<sequence length="75" mass="7581">MINLKTGLIILVSAVALGLVACSKKQDEQVQTEVGASSTSVGESTATTSIEVSPDMIDAAPLEQEGSATSEAATK</sequence>
<proteinExistence type="predicted"/>
<feature type="compositionally biased region" description="Polar residues" evidence="1">
    <location>
        <begin position="33"/>
        <end position="51"/>
    </location>
</feature>
<evidence type="ECO:0000313" key="3">
    <source>
        <dbReference type="EMBL" id="ODA12670.1"/>
    </source>
</evidence>
<evidence type="ECO:0008006" key="5">
    <source>
        <dbReference type="Google" id="ProtNLM"/>
    </source>
</evidence>
<comment type="caution">
    <text evidence="3">The sequence shown here is derived from an EMBL/GenBank/DDBJ whole genome shotgun (WGS) entry which is preliminary data.</text>
</comment>
<dbReference type="EMBL" id="MBDL01000010">
    <property type="protein sequence ID" value="ODA12670.1"/>
    <property type="molecule type" value="Genomic_DNA"/>
</dbReference>
<protein>
    <recommendedName>
        <fullName evidence="5">Molybdenum ABC transporter substrate-binding protein</fullName>
    </recommendedName>
</protein>
<gene>
    <name evidence="3" type="ORF">BBP83_08895</name>
</gene>
<dbReference type="AlphaFoldDB" id="A0A1C3CV58"/>
<evidence type="ECO:0000313" key="4">
    <source>
        <dbReference type="Proteomes" id="UP000186553"/>
    </source>
</evidence>